<evidence type="ECO:0000256" key="3">
    <source>
        <dbReference type="SAM" id="Coils"/>
    </source>
</evidence>
<evidence type="ECO:0000259" key="5">
    <source>
        <dbReference type="Pfam" id="PF07989"/>
    </source>
</evidence>
<dbReference type="RefSeq" id="XP_032453157.1">
    <property type="nucleotide sequence ID" value="XM_032597266.1"/>
</dbReference>
<feature type="coiled-coil region" evidence="3">
    <location>
        <begin position="87"/>
        <end position="261"/>
    </location>
</feature>
<dbReference type="GO" id="GO:0090266">
    <property type="term" value="P:regulation of mitotic cell cycle spindle assembly checkpoint"/>
    <property type="evidence" value="ECO:0007669"/>
    <property type="project" value="TreeGrafter"/>
</dbReference>
<sequence>MDQTIPMVNGANAKSPGKTSPVGGGMVGGQGIGGPGRTMKECEDELGALKKANFNLKLRIYFLEERMGITSADEDPVRKNIELKVVNESLRKDLIEKQELLSQAAKAIELYEEQKQVSARNQAQYQHTLEQERARADSLEKELEEYRGRLTDATFYEETFGITPEKALEYKEKLHQVEEIKSSLESELKQLSASLEEERNWAQELENERDQLRDRLETEIASKEKLSIKRDREIESLNDRVRELEEELFKRDNSLQQFRKEIIEKDKVIEEKTCLLEDKCKAYEEVTSVAEKRKKQIDQLRLSVKTRDDALTDLNNKNRSLLSQFENTYAKRSTSPNSPSVFMEESQHLRKTFALNSPTKSFNGSLDFEPSNDRSRAMFELHNSLERRNSQELRKELEEKEREVKKQVELTKQLSLKLDTVQQSADVTDQKLKKLETDHRKAIQMIQGFMKRHEQLEDKQAKKDRRIMELEGELSRLKNENAKTVRSSVHSSIRRNLSTDLVDDPERDYNGQQRFEEMESKINDLRDQIDEIKAEKNLLEKQIQIESEELRDRLQDKDLKIECLVCEKNSIKDELQGKSEELDKLKEAYDRVSAKSDVQNPAELEKLREELAIKNLEIEEKSQQVERLTKELQVKTQNLQQLVNTELWSKNKEIAKLHNHMTASQYQEKSRNKSLDGAEKAGAQLNTLIKELNDIGIQVTFMNDIIQLNYVNSDKPVDVLTLTNYIHKLIAQKNDLEKEVDYLKWLKLVSKPANDSMTDVCDSTTERDKQYCELLRTHLKELMKFMKEMLRSTDETTDTVNNKQKKIVLDALMNSKILSDDFLNALEGMRLNEQDAAFDRDDRIDGSVRKSKSENFIDSKNQFSTPSDSEAFSEPDRMVSLARMGLPDIKQKSATRSRPSKFAKTFSDSEDSIDYHPCHKVYQSDVSDFDANRQILELKDINSFLYSELNALRNEVTKTRFDDAINGKLSLLLNKLDKSRSFCEKLQNTLERKIHECHTLKKEMAKQKAELTLYKESTDRKTTEMLITLNKENDMLRSKIKKLEEDNEEAKAMILRLTRELDHLTLTHSQILVENTKLTNDKLRLEQEVRKTESRYDVTVRTLQEKFHKEVTDLNQINESHRARVQELETTNKELRRHVVICEASDSAPSSSGISSIPPDVASKQACDDILNEYHTYNGSPYWLPVTYPLSSGRSKSSCSPDLGIESDAAVTSTRPLKDTLKITESMTNLLSDDDNCNNNPGLRDIDGDSPLPIEGGLLYYSLDEVQSLKEENVALKRRLMKTRRALEDTFQHLSASNKNKKNVEKAITKQLMITKSVLKKTRNYEDTHYEN</sequence>
<dbReference type="InterPro" id="IPR042791">
    <property type="entry name" value="CDK5RAP2"/>
</dbReference>
<feature type="coiled-coil region" evidence="3">
    <location>
        <begin position="983"/>
        <end position="1138"/>
    </location>
</feature>
<dbReference type="CTD" id="36491"/>
<dbReference type="GeneID" id="100120155"/>
<dbReference type="GO" id="GO:0005737">
    <property type="term" value="C:cytoplasm"/>
    <property type="evidence" value="ECO:0007669"/>
    <property type="project" value="UniProtKB-SubCell"/>
</dbReference>
<dbReference type="Proteomes" id="UP000002358">
    <property type="component" value="Chromosome 2"/>
</dbReference>
<evidence type="ECO:0000256" key="4">
    <source>
        <dbReference type="SAM" id="MobiDB-lite"/>
    </source>
</evidence>
<keyword evidence="7" id="KW-1185">Reference proteome</keyword>
<name>A0A7M7QQB2_NASVI</name>
<dbReference type="GO" id="GO:0097431">
    <property type="term" value="C:mitotic spindle pole"/>
    <property type="evidence" value="ECO:0007669"/>
    <property type="project" value="TreeGrafter"/>
</dbReference>
<evidence type="ECO:0000256" key="2">
    <source>
        <dbReference type="ARBA" id="ARBA00022490"/>
    </source>
</evidence>
<proteinExistence type="predicted"/>
<dbReference type="GO" id="GO:0046600">
    <property type="term" value="P:negative regulation of centriole replication"/>
    <property type="evidence" value="ECO:0007669"/>
    <property type="project" value="TreeGrafter"/>
</dbReference>
<dbReference type="GO" id="GO:0043015">
    <property type="term" value="F:gamma-tubulin binding"/>
    <property type="evidence" value="ECO:0007669"/>
    <property type="project" value="TreeGrafter"/>
</dbReference>
<comment type="subcellular location">
    <subcellularLocation>
        <location evidence="1">Cytoplasm</location>
    </subcellularLocation>
</comment>
<feature type="coiled-coil region" evidence="3">
    <location>
        <begin position="383"/>
        <end position="487"/>
    </location>
</feature>
<dbReference type="EnsemblMetazoa" id="XM_032597266">
    <property type="protein sequence ID" value="XP_032453157"/>
    <property type="gene ID" value="LOC100120155"/>
</dbReference>
<dbReference type="PANTHER" id="PTHR46930">
    <property type="entry name" value="CDK5 REGULATORY SUBUNIT-ASSOCIATED PROTEIN 2"/>
    <property type="match status" value="1"/>
</dbReference>
<dbReference type="PANTHER" id="PTHR46930:SF1">
    <property type="entry name" value="CDK5 REGULATORY SUBUNIT-ASSOCIATED PROTEIN 2"/>
    <property type="match status" value="1"/>
</dbReference>
<protein>
    <recommendedName>
        <fullName evidence="5">Centrosomin N-terminal motif 1 domain-containing protein</fullName>
    </recommendedName>
</protein>
<organism evidence="6 7">
    <name type="scientific">Nasonia vitripennis</name>
    <name type="common">Parasitic wasp</name>
    <dbReference type="NCBI Taxonomy" id="7425"/>
    <lineage>
        <taxon>Eukaryota</taxon>
        <taxon>Metazoa</taxon>
        <taxon>Ecdysozoa</taxon>
        <taxon>Arthropoda</taxon>
        <taxon>Hexapoda</taxon>
        <taxon>Insecta</taxon>
        <taxon>Pterygota</taxon>
        <taxon>Neoptera</taxon>
        <taxon>Endopterygota</taxon>
        <taxon>Hymenoptera</taxon>
        <taxon>Apocrita</taxon>
        <taxon>Proctotrupomorpha</taxon>
        <taxon>Chalcidoidea</taxon>
        <taxon>Pteromalidae</taxon>
        <taxon>Pteromalinae</taxon>
        <taxon>Nasonia</taxon>
    </lineage>
</organism>
<evidence type="ECO:0000313" key="6">
    <source>
        <dbReference type="EnsemblMetazoa" id="XP_032453157"/>
    </source>
</evidence>
<feature type="domain" description="Centrosomin N-terminal motif 1" evidence="5">
    <location>
        <begin position="38"/>
        <end position="109"/>
    </location>
</feature>
<keyword evidence="3" id="KW-0175">Coiled coil</keyword>
<dbReference type="GO" id="GO:0008017">
    <property type="term" value="F:microtubule binding"/>
    <property type="evidence" value="ECO:0007669"/>
    <property type="project" value="TreeGrafter"/>
</dbReference>
<dbReference type="InterPro" id="IPR012943">
    <property type="entry name" value="Cnn_1N"/>
</dbReference>
<evidence type="ECO:0000313" key="7">
    <source>
        <dbReference type="Proteomes" id="UP000002358"/>
    </source>
</evidence>
<keyword evidence="2" id="KW-0963">Cytoplasm</keyword>
<dbReference type="GO" id="GO:0001578">
    <property type="term" value="P:microtubule bundle formation"/>
    <property type="evidence" value="ECO:0007669"/>
    <property type="project" value="TreeGrafter"/>
</dbReference>
<dbReference type="Pfam" id="PF07989">
    <property type="entry name" value="Cnn_1N"/>
    <property type="match status" value="1"/>
</dbReference>
<accession>A0A7M7QQB2</accession>
<reference evidence="6" key="1">
    <citation type="submission" date="2021-01" db="UniProtKB">
        <authorList>
            <consortium name="EnsemblMetazoa"/>
        </authorList>
    </citation>
    <scope>IDENTIFICATION</scope>
</reference>
<feature type="region of interest" description="Disordered" evidence="4">
    <location>
        <begin position="1"/>
        <end position="35"/>
    </location>
</feature>
<dbReference type="GO" id="GO:0007099">
    <property type="term" value="P:centriole replication"/>
    <property type="evidence" value="ECO:0007669"/>
    <property type="project" value="TreeGrafter"/>
</dbReference>
<dbReference type="SMR" id="A0A7M7QQB2"/>
<dbReference type="GO" id="GO:0000132">
    <property type="term" value="P:establishment of mitotic spindle orientation"/>
    <property type="evidence" value="ECO:0007669"/>
    <property type="project" value="TreeGrafter"/>
</dbReference>
<feature type="compositionally biased region" description="Gly residues" evidence="4">
    <location>
        <begin position="22"/>
        <end position="35"/>
    </location>
</feature>
<feature type="coiled-coil region" evidence="3">
    <location>
        <begin position="515"/>
        <end position="645"/>
    </location>
</feature>
<evidence type="ECO:0000256" key="1">
    <source>
        <dbReference type="ARBA" id="ARBA00004496"/>
    </source>
</evidence>
<dbReference type="GO" id="GO:0035371">
    <property type="term" value="C:microtubule plus-end"/>
    <property type="evidence" value="ECO:0007669"/>
    <property type="project" value="TreeGrafter"/>
</dbReference>
<dbReference type="GO" id="GO:0007059">
    <property type="term" value="P:chromosome segregation"/>
    <property type="evidence" value="ECO:0007669"/>
    <property type="project" value="TreeGrafter"/>
</dbReference>
<dbReference type="GO" id="GO:0000242">
    <property type="term" value="C:pericentriolar material"/>
    <property type="evidence" value="ECO:0007669"/>
    <property type="project" value="TreeGrafter"/>
</dbReference>